<sequence length="118" mass="13152">MQDILARPSPSSRLTLDFSPRPVRGATLGRGGNWKGPGGSCGMSWSELLSWRPPGGRRPRPRTPLCQNRRILNLAMFLGEIRMMGKVFGDFPSPSAEFQNFQFSTRVLEISKNQKFGA</sequence>
<keyword evidence="3" id="KW-1185">Reference proteome</keyword>
<dbReference type="AlphaFoldDB" id="A0A8J4Y9G2"/>
<protein>
    <submittedName>
        <fullName evidence="2">Uncharacterized protein</fullName>
    </submittedName>
</protein>
<organism evidence="2 3">
    <name type="scientific">Chionoecetes opilio</name>
    <name type="common">Atlantic snow crab</name>
    <name type="synonym">Cancer opilio</name>
    <dbReference type="NCBI Taxonomy" id="41210"/>
    <lineage>
        <taxon>Eukaryota</taxon>
        <taxon>Metazoa</taxon>
        <taxon>Ecdysozoa</taxon>
        <taxon>Arthropoda</taxon>
        <taxon>Crustacea</taxon>
        <taxon>Multicrustacea</taxon>
        <taxon>Malacostraca</taxon>
        <taxon>Eumalacostraca</taxon>
        <taxon>Eucarida</taxon>
        <taxon>Decapoda</taxon>
        <taxon>Pleocyemata</taxon>
        <taxon>Brachyura</taxon>
        <taxon>Eubrachyura</taxon>
        <taxon>Majoidea</taxon>
        <taxon>Majidae</taxon>
        <taxon>Chionoecetes</taxon>
    </lineage>
</organism>
<reference evidence="2" key="1">
    <citation type="submission" date="2020-07" db="EMBL/GenBank/DDBJ databases">
        <title>The High-quality genome of the commercially important snow crab, Chionoecetes opilio.</title>
        <authorList>
            <person name="Jeong J.-H."/>
            <person name="Ryu S."/>
        </authorList>
    </citation>
    <scope>NUCLEOTIDE SEQUENCE</scope>
    <source>
        <strain evidence="2">MADBK_172401_WGS</strain>
        <tissue evidence="2">Digestive gland</tissue>
    </source>
</reference>
<evidence type="ECO:0000313" key="3">
    <source>
        <dbReference type="Proteomes" id="UP000770661"/>
    </source>
</evidence>
<feature type="compositionally biased region" description="Gly residues" evidence="1">
    <location>
        <begin position="28"/>
        <end position="39"/>
    </location>
</feature>
<comment type="caution">
    <text evidence="2">The sequence shown here is derived from an EMBL/GenBank/DDBJ whole genome shotgun (WGS) entry which is preliminary data.</text>
</comment>
<feature type="region of interest" description="Disordered" evidence="1">
    <location>
        <begin position="1"/>
        <end position="39"/>
    </location>
</feature>
<evidence type="ECO:0000256" key="1">
    <source>
        <dbReference type="SAM" id="MobiDB-lite"/>
    </source>
</evidence>
<name>A0A8J4Y9G2_CHIOP</name>
<evidence type="ECO:0000313" key="2">
    <source>
        <dbReference type="EMBL" id="KAG0717290.1"/>
    </source>
</evidence>
<dbReference type="EMBL" id="JACEEZ010017829">
    <property type="protein sequence ID" value="KAG0717290.1"/>
    <property type="molecule type" value="Genomic_DNA"/>
</dbReference>
<proteinExistence type="predicted"/>
<dbReference type="Proteomes" id="UP000770661">
    <property type="component" value="Unassembled WGS sequence"/>
</dbReference>
<accession>A0A8J4Y9G2</accession>
<gene>
    <name evidence="2" type="ORF">GWK47_054747</name>
</gene>